<reference evidence="5 6" key="2">
    <citation type="journal article" date="2015" name="Stand. Genomic Sci.">
        <title>Draft genome sequence of marine-derived Streptomyces sp. TP-A0598, a producer of anti-MRSA antibiotic lydicamycins.</title>
        <authorList>
            <person name="Komaki H."/>
            <person name="Ichikawa N."/>
            <person name="Hosoyama A."/>
            <person name="Fujita N."/>
            <person name="Igarashi Y."/>
        </authorList>
    </citation>
    <scope>NUCLEOTIDE SEQUENCE [LARGE SCALE GENOMIC DNA]</scope>
    <source>
        <strain evidence="5 6">NBRC 110027</strain>
    </source>
</reference>
<evidence type="ECO:0000259" key="4">
    <source>
        <dbReference type="PROSITE" id="PS51462"/>
    </source>
</evidence>
<dbReference type="InterPro" id="IPR015797">
    <property type="entry name" value="NUDIX_hydrolase-like_dom_sf"/>
</dbReference>
<evidence type="ECO:0000256" key="2">
    <source>
        <dbReference type="ARBA" id="ARBA00022801"/>
    </source>
</evidence>
<feature type="domain" description="Nudix hydrolase" evidence="4">
    <location>
        <begin position="16"/>
        <end position="148"/>
    </location>
</feature>
<name>A0A0P4R638_9ACTN</name>
<keyword evidence="2" id="KW-0378">Hydrolase</keyword>
<dbReference type="Gene3D" id="3.90.79.10">
    <property type="entry name" value="Nucleoside Triphosphate Pyrophosphohydrolase"/>
    <property type="match status" value="2"/>
</dbReference>
<comment type="cofactor">
    <cofactor evidence="1">
        <name>Mg(2+)</name>
        <dbReference type="ChEBI" id="CHEBI:18420"/>
    </cofactor>
</comment>
<dbReference type="PANTHER" id="PTHR43046">
    <property type="entry name" value="GDP-MANNOSE MANNOSYL HYDROLASE"/>
    <property type="match status" value="1"/>
</dbReference>
<proteinExistence type="predicted"/>
<sequence length="328" mass="36225">MTEQTTPTDAALPHQLPQANASTLIYNEAGEYLLHLRDDIPGSWEPGSWSLLGGGREPGDRSLEETARRELREEAGLELPDLTPFTVEEARGSDGGTVPIQIFTGRWAGDPATLNLTEGVMLHWFRPEVMPRLRMASSTRDLIRRHAELLRRDSLGTVAEETADNSSPADQPSPPPTLSGGGRTVLNGIGVHLYLEDADGEVLLGLRHPDSAYAGSMWHFLAGHCEQESALTCLVREAHEEAGLRIEPGDVELVHVVHLVDTPGGQPRMQMVFRARRWSGVPELREPDKCTGWRWWPPNGLPAQTVPYTRAAIEGIRAGRRYTEMGWS</sequence>
<dbReference type="OrthoDB" id="21568at2"/>
<dbReference type="AlphaFoldDB" id="A0A0P4R638"/>
<evidence type="ECO:0000256" key="1">
    <source>
        <dbReference type="ARBA" id="ARBA00001946"/>
    </source>
</evidence>
<comment type="caution">
    <text evidence="5">The sequence shown here is derived from an EMBL/GenBank/DDBJ whole genome shotgun (WGS) entry which is preliminary data.</text>
</comment>
<gene>
    <name evidence="5" type="ORF">TPA0598_03_08040</name>
</gene>
<feature type="region of interest" description="Disordered" evidence="3">
    <location>
        <begin position="154"/>
        <end position="182"/>
    </location>
</feature>
<dbReference type="InterPro" id="IPR000086">
    <property type="entry name" value="NUDIX_hydrolase_dom"/>
</dbReference>
<dbReference type="CDD" id="cd04683">
    <property type="entry name" value="NUDIX_Hydrolase"/>
    <property type="match status" value="1"/>
</dbReference>
<dbReference type="SUPFAM" id="SSF55811">
    <property type="entry name" value="Nudix"/>
    <property type="match status" value="2"/>
</dbReference>
<evidence type="ECO:0000313" key="5">
    <source>
        <dbReference type="EMBL" id="GAO08343.1"/>
    </source>
</evidence>
<dbReference type="Proteomes" id="UP000048965">
    <property type="component" value="Unassembled WGS sequence"/>
</dbReference>
<dbReference type="RefSeq" id="WP_042153572.1">
    <property type="nucleotide sequence ID" value="NZ_BBNO01000003.1"/>
</dbReference>
<dbReference type="EMBL" id="BBNO01000003">
    <property type="protein sequence ID" value="GAO08343.1"/>
    <property type="molecule type" value="Genomic_DNA"/>
</dbReference>
<reference evidence="6" key="1">
    <citation type="submission" date="2014-09" db="EMBL/GenBank/DDBJ databases">
        <title>Whole genome shotgun sequence of Streptomyces sp. NBRC 110027.</title>
        <authorList>
            <person name="Komaki H."/>
            <person name="Ichikawa N."/>
            <person name="Katano-Makiyama Y."/>
            <person name="Hosoyama A."/>
            <person name="Hashimoto M."/>
            <person name="Uohara A."/>
            <person name="Kitahashi Y."/>
            <person name="Ohji S."/>
            <person name="Kimura A."/>
            <person name="Yamazoe A."/>
            <person name="Igarashi Y."/>
            <person name="Fujita N."/>
        </authorList>
    </citation>
    <scope>NUCLEOTIDE SEQUENCE [LARGE SCALE GENOMIC DNA]</scope>
    <source>
        <strain evidence="6">NBRC 110027</strain>
    </source>
</reference>
<dbReference type="Pfam" id="PF00293">
    <property type="entry name" value="NUDIX"/>
    <property type="match status" value="2"/>
</dbReference>
<evidence type="ECO:0000256" key="3">
    <source>
        <dbReference type="SAM" id="MobiDB-lite"/>
    </source>
</evidence>
<dbReference type="GO" id="GO:0016787">
    <property type="term" value="F:hydrolase activity"/>
    <property type="evidence" value="ECO:0007669"/>
    <property type="project" value="UniProtKB-KW"/>
</dbReference>
<dbReference type="PANTHER" id="PTHR43046:SF14">
    <property type="entry name" value="MUTT_NUDIX FAMILY PROTEIN"/>
    <property type="match status" value="1"/>
</dbReference>
<dbReference type="PROSITE" id="PS51462">
    <property type="entry name" value="NUDIX"/>
    <property type="match status" value="2"/>
</dbReference>
<accession>A0A0P4R638</accession>
<organism evidence="5 6">
    <name type="scientific">Streptomyces lydicamycinicus</name>
    <dbReference type="NCBI Taxonomy" id="1546107"/>
    <lineage>
        <taxon>Bacteria</taxon>
        <taxon>Bacillati</taxon>
        <taxon>Actinomycetota</taxon>
        <taxon>Actinomycetes</taxon>
        <taxon>Kitasatosporales</taxon>
        <taxon>Streptomycetaceae</taxon>
        <taxon>Streptomyces</taxon>
    </lineage>
</organism>
<keyword evidence="6" id="KW-1185">Reference proteome</keyword>
<protein>
    <recommendedName>
        <fullName evidence="4">Nudix hydrolase domain-containing protein</fullName>
    </recommendedName>
</protein>
<feature type="domain" description="Nudix hydrolase" evidence="4">
    <location>
        <begin position="186"/>
        <end position="318"/>
    </location>
</feature>
<evidence type="ECO:0000313" key="6">
    <source>
        <dbReference type="Proteomes" id="UP000048965"/>
    </source>
</evidence>